<evidence type="ECO:0000256" key="2">
    <source>
        <dbReference type="ARBA" id="ARBA00022763"/>
    </source>
</evidence>
<reference evidence="6" key="1">
    <citation type="submission" date="2022-06" db="EMBL/GenBank/DDBJ databases">
        <title>Physiological and biochemical characterization and genomic elucidation of a strain of the genus Ensifer adhaerens M8 that combines arsenic oxidation and chromium reduction.</title>
        <authorList>
            <person name="Li X."/>
            <person name="Yu c."/>
        </authorList>
    </citation>
    <scope>NUCLEOTIDE SEQUENCE</scope>
    <source>
        <strain evidence="6">M8</strain>
        <plasmid evidence="6">pB</plasmid>
    </source>
</reference>
<dbReference type="PANTHER" id="PTHR10429:SF0">
    <property type="entry name" value="DNA-3-METHYLADENINE GLYCOSYLASE"/>
    <property type="match status" value="1"/>
</dbReference>
<name>A0A9Q8YG73_ENSAD</name>
<dbReference type="Proteomes" id="UP001055460">
    <property type="component" value="Plasmid pB"/>
</dbReference>
<dbReference type="NCBIfam" id="TIGR00567">
    <property type="entry name" value="3mg"/>
    <property type="match status" value="1"/>
</dbReference>
<comment type="similarity">
    <text evidence="1 5">Belongs to the DNA glycosylase MPG family.</text>
</comment>
<dbReference type="GO" id="GO:0006284">
    <property type="term" value="P:base-excision repair"/>
    <property type="evidence" value="ECO:0007669"/>
    <property type="project" value="InterPro"/>
</dbReference>
<dbReference type="EC" id="3.2.2.-" evidence="5"/>
<evidence type="ECO:0000256" key="1">
    <source>
        <dbReference type="ARBA" id="ARBA00009232"/>
    </source>
</evidence>
<keyword evidence="4 5" id="KW-0234">DNA repair</keyword>
<evidence type="ECO:0000313" key="7">
    <source>
        <dbReference type="Proteomes" id="UP001055460"/>
    </source>
</evidence>
<keyword evidence="2 5" id="KW-0227">DNA damage</keyword>
<keyword evidence="3 5" id="KW-0378">Hydrolase</keyword>
<protein>
    <recommendedName>
        <fullName evidence="5">Putative 3-methyladenine DNA glycosylase</fullName>
        <ecNumber evidence="5">3.2.2.-</ecNumber>
    </recommendedName>
</protein>
<dbReference type="CDD" id="cd00540">
    <property type="entry name" value="AAG"/>
    <property type="match status" value="1"/>
</dbReference>
<accession>A0A9Q8YG73</accession>
<organism evidence="6 7">
    <name type="scientific">Ensifer adhaerens</name>
    <name type="common">Sinorhizobium morelense</name>
    <dbReference type="NCBI Taxonomy" id="106592"/>
    <lineage>
        <taxon>Bacteria</taxon>
        <taxon>Pseudomonadati</taxon>
        <taxon>Pseudomonadota</taxon>
        <taxon>Alphaproteobacteria</taxon>
        <taxon>Hyphomicrobiales</taxon>
        <taxon>Rhizobiaceae</taxon>
        <taxon>Sinorhizobium/Ensifer group</taxon>
        <taxon>Ensifer</taxon>
    </lineage>
</organism>
<evidence type="ECO:0000256" key="4">
    <source>
        <dbReference type="ARBA" id="ARBA00023204"/>
    </source>
</evidence>
<geneLocation type="plasmid" evidence="6 7">
    <name>pB</name>
</geneLocation>
<dbReference type="PANTHER" id="PTHR10429">
    <property type="entry name" value="DNA-3-METHYLADENINE GLYCOSYLASE"/>
    <property type="match status" value="1"/>
</dbReference>
<gene>
    <name evidence="6" type="ORF">NE863_31475</name>
</gene>
<dbReference type="AlphaFoldDB" id="A0A9Q8YG73"/>
<proteinExistence type="inferred from homology"/>
<dbReference type="RefSeq" id="WP_060609820.1">
    <property type="nucleotide sequence ID" value="NZ_CP030264.1"/>
</dbReference>
<dbReference type="NCBIfam" id="NF002003">
    <property type="entry name" value="PRK00802.1-3"/>
    <property type="match status" value="1"/>
</dbReference>
<evidence type="ECO:0000256" key="3">
    <source>
        <dbReference type="ARBA" id="ARBA00022801"/>
    </source>
</evidence>
<keyword evidence="6" id="KW-0614">Plasmid</keyword>
<dbReference type="Pfam" id="PF02245">
    <property type="entry name" value="Pur_DNA_glyco"/>
    <property type="match status" value="1"/>
</dbReference>
<sequence>MRHDPNQLERITPAFFGRDAVSVAEALIGVILEVNGIGGKIVETEAYGREDPASHSYVGKTARNNAMFGPAGTAYVYRSYGLHWCLNFVCENASAVLLRAIEPQTGLGTMRIRRGTARETVLCAGPGRLCQALGVTRHLDGRSLFAAPFYLTVGEGETDVCRGPRIGVTRAADVRWRFGAQGSAFLSHPFPDPVPV</sequence>
<dbReference type="InterPro" id="IPR036995">
    <property type="entry name" value="MPG_sf"/>
</dbReference>
<dbReference type="InterPro" id="IPR011034">
    <property type="entry name" value="Formyl_transferase-like_C_sf"/>
</dbReference>
<dbReference type="Gene3D" id="3.10.300.10">
    <property type="entry name" value="Methylpurine-DNA glycosylase (MPG)"/>
    <property type="match status" value="1"/>
</dbReference>
<dbReference type="GO" id="GO:0003905">
    <property type="term" value="F:alkylbase DNA N-glycosylase activity"/>
    <property type="evidence" value="ECO:0007669"/>
    <property type="project" value="InterPro"/>
</dbReference>
<dbReference type="GO" id="GO:0003677">
    <property type="term" value="F:DNA binding"/>
    <property type="evidence" value="ECO:0007669"/>
    <property type="project" value="InterPro"/>
</dbReference>
<evidence type="ECO:0000313" key="6">
    <source>
        <dbReference type="EMBL" id="USJ27019.1"/>
    </source>
</evidence>
<dbReference type="SUPFAM" id="SSF50486">
    <property type="entry name" value="FMT C-terminal domain-like"/>
    <property type="match status" value="1"/>
</dbReference>
<dbReference type="HAMAP" id="MF_00527">
    <property type="entry name" value="3MGH"/>
    <property type="match status" value="1"/>
</dbReference>
<evidence type="ECO:0000256" key="5">
    <source>
        <dbReference type="HAMAP-Rule" id="MF_00527"/>
    </source>
</evidence>
<keyword evidence="6" id="KW-0326">Glycosidase</keyword>
<dbReference type="EMBL" id="CP098809">
    <property type="protein sequence ID" value="USJ27019.1"/>
    <property type="molecule type" value="Genomic_DNA"/>
</dbReference>
<dbReference type="InterPro" id="IPR003180">
    <property type="entry name" value="MPG"/>
</dbReference>